<sequence length="112" mass="12085">MPKVNSKLVDIEPGGESTQYESIRTVTKSPPKQTGQLGAHSEHTKSEIKTHDFEGKPEKSYDEDELAQKLGNRGKPDYSLGVKDNVETQDADAAVAKTRGQQRYGPGSGVGA</sequence>
<feature type="region of interest" description="Disordered" evidence="1">
    <location>
        <begin position="1"/>
        <end position="112"/>
    </location>
</feature>
<organism evidence="2 3">
    <name type="scientific">Aspergillus sclerotialis</name>
    <dbReference type="NCBI Taxonomy" id="2070753"/>
    <lineage>
        <taxon>Eukaryota</taxon>
        <taxon>Fungi</taxon>
        <taxon>Dikarya</taxon>
        <taxon>Ascomycota</taxon>
        <taxon>Pezizomycotina</taxon>
        <taxon>Eurotiomycetes</taxon>
        <taxon>Eurotiomycetidae</taxon>
        <taxon>Eurotiales</taxon>
        <taxon>Aspergillaceae</taxon>
        <taxon>Aspergillus</taxon>
        <taxon>Aspergillus subgen. Polypaecilum</taxon>
    </lineage>
</organism>
<feature type="compositionally biased region" description="Polar residues" evidence="1">
    <location>
        <begin position="16"/>
        <end position="36"/>
    </location>
</feature>
<keyword evidence="3" id="KW-1185">Reference proteome</keyword>
<dbReference type="AlphaFoldDB" id="A0A3A2ZNF5"/>
<name>A0A3A2ZNF5_9EURO</name>
<evidence type="ECO:0000313" key="2">
    <source>
        <dbReference type="EMBL" id="RJE20884.1"/>
    </source>
</evidence>
<feature type="compositionally biased region" description="Basic and acidic residues" evidence="1">
    <location>
        <begin position="40"/>
        <end position="60"/>
    </location>
</feature>
<gene>
    <name evidence="2" type="ORF">PHISCL_06780</name>
</gene>
<comment type="caution">
    <text evidence="2">The sequence shown here is derived from an EMBL/GenBank/DDBJ whole genome shotgun (WGS) entry which is preliminary data.</text>
</comment>
<evidence type="ECO:0000256" key="1">
    <source>
        <dbReference type="SAM" id="MobiDB-lite"/>
    </source>
</evidence>
<accession>A0A3A2ZNF5</accession>
<dbReference type="OrthoDB" id="5386823at2759"/>
<reference evidence="3" key="1">
    <citation type="submission" date="2017-02" db="EMBL/GenBank/DDBJ databases">
        <authorList>
            <person name="Tafer H."/>
            <person name="Lopandic K."/>
        </authorList>
    </citation>
    <scope>NUCLEOTIDE SEQUENCE [LARGE SCALE GENOMIC DNA]</scope>
    <source>
        <strain evidence="3">CBS 366.77</strain>
    </source>
</reference>
<evidence type="ECO:0000313" key="3">
    <source>
        <dbReference type="Proteomes" id="UP000266188"/>
    </source>
</evidence>
<proteinExistence type="predicted"/>
<dbReference type="EMBL" id="MVGC01000269">
    <property type="protein sequence ID" value="RJE20884.1"/>
    <property type="molecule type" value="Genomic_DNA"/>
</dbReference>
<dbReference type="Proteomes" id="UP000266188">
    <property type="component" value="Unassembled WGS sequence"/>
</dbReference>
<protein>
    <submittedName>
        <fullName evidence="2">Uncharacterized protein</fullName>
    </submittedName>
</protein>